<feature type="compositionally biased region" description="Low complexity" evidence="3">
    <location>
        <begin position="666"/>
        <end position="675"/>
    </location>
</feature>
<keyword evidence="1" id="KW-0677">Repeat</keyword>
<reference evidence="5" key="1">
    <citation type="submission" date="2013-04" db="EMBL/GenBank/DDBJ databases">
        <title>The Genome Sequence of Fonticula alba ATCC 38817.</title>
        <authorList>
            <consortium name="The Broad Institute Genomics Platform"/>
            <person name="Russ C."/>
            <person name="Cuomo C."/>
            <person name="Burger G."/>
            <person name="Gray M.W."/>
            <person name="Holland P.W.H."/>
            <person name="King N."/>
            <person name="Lang F.B.F."/>
            <person name="Roger A.J."/>
            <person name="Ruiz-Trillo I."/>
            <person name="Brown M."/>
            <person name="Walker B."/>
            <person name="Young S."/>
            <person name="Zeng Q."/>
            <person name="Gargeya S."/>
            <person name="Fitzgerald M."/>
            <person name="Haas B."/>
            <person name="Abouelleil A."/>
            <person name="Allen A.W."/>
            <person name="Alvarado L."/>
            <person name="Arachchi H.M."/>
            <person name="Berlin A.M."/>
            <person name="Chapman S.B."/>
            <person name="Gainer-Dewar J."/>
            <person name="Goldberg J."/>
            <person name="Griggs A."/>
            <person name="Gujja S."/>
            <person name="Hansen M."/>
            <person name="Howarth C."/>
            <person name="Imamovic A."/>
            <person name="Ireland A."/>
            <person name="Larimer J."/>
            <person name="McCowan C."/>
            <person name="Murphy C."/>
            <person name="Pearson M."/>
            <person name="Poon T.W."/>
            <person name="Priest M."/>
            <person name="Roberts A."/>
            <person name="Saif S."/>
            <person name="Shea T."/>
            <person name="Sisk P."/>
            <person name="Sykes S."/>
            <person name="Wortman J."/>
            <person name="Nusbaum C."/>
            <person name="Birren B."/>
        </authorList>
    </citation>
    <scope>NUCLEOTIDE SEQUENCE [LARGE SCALE GENOMIC DNA]</scope>
    <source>
        <strain evidence="5">ATCC 38817</strain>
    </source>
</reference>
<dbReference type="InterPro" id="IPR016024">
    <property type="entry name" value="ARM-type_fold"/>
</dbReference>
<dbReference type="InterPro" id="IPR040059">
    <property type="entry name" value="PUM3"/>
</dbReference>
<dbReference type="GO" id="GO:0003729">
    <property type="term" value="F:mRNA binding"/>
    <property type="evidence" value="ECO:0007669"/>
    <property type="project" value="TreeGrafter"/>
</dbReference>
<protein>
    <recommendedName>
        <fullName evidence="4">CPL domain-containing protein</fullName>
    </recommendedName>
</protein>
<feature type="domain" description="CPL" evidence="4">
    <location>
        <begin position="388"/>
        <end position="523"/>
    </location>
</feature>
<name>A0A058ZGB1_FONAL</name>
<sequence>MSSSVAAPKGKTLAKGKGTFAKGKTNPLAKAAGKPRKPQDTKDIWVFKTQEREDPDAKKPAEPAEILSRQERKEITRQRRLARANGELIQQLKKKWEQIRMKHLSAEERRPLLAEAMGLIRDDCVSLVLKHDASRIVQTCVKYGSRAERDEICSLLKGNFVLLAASPYASKLIDRLLALAPSSRPVIIGELTGHVTKMLTRERPAAIVDTIYSLYARVADKNQMRCEFYGREFALFKSDTPKSLADILAEVPQKREAILKSLRTNITRILNKNTCRFEIVHDAAHSLLFELEPAQRLEFMEELQDQIPNFVHTPKGAEICMEIIAAATAAKRKAIIRSFKDFVYGIAENRYGWMVLVRLLESVDDTKLLNTGILNELLKDPKNVLCHSYARRPILGLLRKRPARYFDTRVIKLLEQTDVTSAVTSKKDFDRRQGELRAMVSPVLVSFAAENASILLRSTFGSEVFAEIILHADNPGPVVEQLVALIRAQPVAPAADASPIELQQHLMSSPLVTRTLKRIINEEATAEGEAHLSAPLLDAVKDRMVEYADTVGSFVVLALLESPVTAEAAHAALKPHLAAVEALESKGAPLIASRLKQGPSKLTERVGQETTEAAAEGTARSQLLKRRKRDLLSIPDSTIGELKYRALLKGDADAAEAATALLKQTAKDATTPADAEAAEEEDAEDVEMASGDDDDDDSDDDDGDDDDDDGNDDDDDDEEDADSDENDDEEDEDLPTAEDTTPRKKIRLPRPSTPRSSIRRGTVIPAPLDDDATPINLDEFVTPMSAPPRSFQLAGVESRNASPVPKKKASLQSHQLADAPARGRFAGGDVEPKTLFADASEVKAAKTRAKRK</sequence>
<dbReference type="InterPro" id="IPR001313">
    <property type="entry name" value="Pumilio_RNA-bd_rpt"/>
</dbReference>
<dbReference type="RefSeq" id="XP_009492677.1">
    <property type="nucleotide sequence ID" value="XM_009494402.1"/>
</dbReference>
<accession>A0A058ZGB1</accession>
<feature type="compositionally biased region" description="Low complexity" evidence="3">
    <location>
        <begin position="749"/>
        <end position="760"/>
    </location>
</feature>
<dbReference type="GO" id="GO:0005730">
    <property type="term" value="C:nucleolus"/>
    <property type="evidence" value="ECO:0007669"/>
    <property type="project" value="TreeGrafter"/>
</dbReference>
<dbReference type="EMBL" id="KB932201">
    <property type="protein sequence ID" value="KCV72976.1"/>
    <property type="molecule type" value="Genomic_DNA"/>
</dbReference>
<feature type="compositionally biased region" description="Acidic residues" evidence="3">
    <location>
        <begin position="676"/>
        <end position="736"/>
    </location>
</feature>
<evidence type="ECO:0000256" key="2">
    <source>
        <dbReference type="ARBA" id="ARBA00022884"/>
    </source>
</evidence>
<dbReference type="PANTHER" id="PTHR13389:SF0">
    <property type="entry name" value="PUMILIO HOMOLOG 3"/>
    <property type="match status" value="1"/>
</dbReference>
<organism evidence="5">
    <name type="scientific">Fonticula alba</name>
    <name type="common">Slime mold</name>
    <dbReference type="NCBI Taxonomy" id="691883"/>
    <lineage>
        <taxon>Eukaryota</taxon>
        <taxon>Rotosphaerida</taxon>
        <taxon>Fonticulaceae</taxon>
        <taxon>Fonticula</taxon>
    </lineage>
</organism>
<dbReference type="Gene3D" id="1.25.10.10">
    <property type="entry name" value="Leucine-rich Repeat Variant"/>
    <property type="match status" value="2"/>
</dbReference>
<dbReference type="PANTHER" id="PTHR13389">
    <property type="entry name" value="PUMILIO HOMOLOG 3"/>
    <property type="match status" value="1"/>
</dbReference>
<evidence type="ECO:0000259" key="4">
    <source>
        <dbReference type="Pfam" id="PF08144"/>
    </source>
</evidence>
<feature type="region of interest" description="Disordered" evidence="3">
    <location>
        <begin position="599"/>
        <end position="621"/>
    </location>
</feature>
<dbReference type="GO" id="GO:0006417">
    <property type="term" value="P:regulation of translation"/>
    <property type="evidence" value="ECO:0007669"/>
    <property type="project" value="TreeGrafter"/>
</dbReference>
<dbReference type="SUPFAM" id="SSF48371">
    <property type="entry name" value="ARM repeat"/>
    <property type="match status" value="1"/>
</dbReference>
<evidence type="ECO:0000256" key="3">
    <source>
        <dbReference type="SAM" id="MobiDB-lite"/>
    </source>
</evidence>
<dbReference type="GeneID" id="20525254"/>
<keyword evidence="6" id="KW-1185">Reference proteome</keyword>
<feature type="region of interest" description="Disordered" evidence="3">
    <location>
        <begin position="1"/>
        <end position="72"/>
    </location>
</feature>
<evidence type="ECO:0000313" key="6">
    <source>
        <dbReference type="Proteomes" id="UP000030693"/>
    </source>
</evidence>
<dbReference type="AlphaFoldDB" id="A0A058ZGB1"/>
<dbReference type="OrthoDB" id="497380at2759"/>
<feature type="region of interest" description="Disordered" evidence="3">
    <location>
        <begin position="666"/>
        <end position="826"/>
    </location>
</feature>
<dbReference type="SMART" id="SM00025">
    <property type="entry name" value="Pumilio"/>
    <property type="match status" value="3"/>
</dbReference>
<feature type="compositionally biased region" description="Basic and acidic residues" evidence="3">
    <location>
        <begin position="37"/>
        <end position="72"/>
    </location>
</feature>
<dbReference type="eggNOG" id="KOG2050">
    <property type="taxonomic scope" value="Eukaryota"/>
</dbReference>
<evidence type="ECO:0000256" key="1">
    <source>
        <dbReference type="ARBA" id="ARBA00022737"/>
    </source>
</evidence>
<dbReference type="Pfam" id="PF08144">
    <property type="entry name" value="CPL"/>
    <property type="match status" value="1"/>
</dbReference>
<feature type="compositionally biased region" description="Low complexity" evidence="3">
    <location>
        <begin position="609"/>
        <end position="619"/>
    </location>
</feature>
<dbReference type="InterPro" id="IPR011989">
    <property type="entry name" value="ARM-like"/>
</dbReference>
<dbReference type="Proteomes" id="UP000030693">
    <property type="component" value="Unassembled WGS sequence"/>
</dbReference>
<dbReference type="InterPro" id="IPR012959">
    <property type="entry name" value="CPL_dom"/>
</dbReference>
<keyword evidence="2" id="KW-0694">RNA-binding</keyword>
<gene>
    <name evidence="5" type="ORF">H696_00529</name>
</gene>
<evidence type="ECO:0000313" key="5">
    <source>
        <dbReference type="EMBL" id="KCV72976.1"/>
    </source>
</evidence>
<feature type="compositionally biased region" description="Low complexity" evidence="3">
    <location>
        <begin position="1"/>
        <end position="25"/>
    </location>
</feature>
<dbReference type="STRING" id="691883.A0A058ZGB1"/>
<proteinExistence type="predicted"/>